<name>A0AAW2Y8A1_9LAMI</name>
<dbReference type="EMBL" id="JACGWN010000001">
    <property type="protein sequence ID" value="KAL0462003.1"/>
    <property type="molecule type" value="Genomic_DNA"/>
</dbReference>
<protein>
    <submittedName>
        <fullName evidence="2">Uncharacterized protein</fullName>
    </submittedName>
</protein>
<sequence length="165" mass="18248">MHRGRNFINPAVGETPRPGGQSEKELPFPLLGALGASKKDTPGRGSEEKPTGSSFQTKTLEKNLGRHGITIKAKDHIKTGHYPKGVGDESVQRDLKQLSHLLIEGRDGKSQARPHLGKKEGKTVSRRERSTGLRARGINNLRIRDEKFFSHLGNMRSLKVGRTQI</sequence>
<accession>A0AAW2Y8A1</accession>
<organism evidence="2">
    <name type="scientific">Sesamum latifolium</name>
    <dbReference type="NCBI Taxonomy" id="2727402"/>
    <lineage>
        <taxon>Eukaryota</taxon>
        <taxon>Viridiplantae</taxon>
        <taxon>Streptophyta</taxon>
        <taxon>Embryophyta</taxon>
        <taxon>Tracheophyta</taxon>
        <taxon>Spermatophyta</taxon>
        <taxon>Magnoliopsida</taxon>
        <taxon>eudicotyledons</taxon>
        <taxon>Gunneridae</taxon>
        <taxon>Pentapetalae</taxon>
        <taxon>asterids</taxon>
        <taxon>lamiids</taxon>
        <taxon>Lamiales</taxon>
        <taxon>Pedaliaceae</taxon>
        <taxon>Sesamum</taxon>
    </lineage>
</organism>
<evidence type="ECO:0000256" key="1">
    <source>
        <dbReference type="SAM" id="MobiDB-lite"/>
    </source>
</evidence>
<evidence type="ECO:0000313" key="2">
    <source>
        <dbReference type="EMBL" id="KAL0462003.1"/>
    </source>
</evidence>
<dbReference type="AlphaFoldDB" id="A0AAW2Y8A1"/>
<reference evidence="2" key="1">
    <citation type="submission" date="2020-06" db="EMBL/GenBank/DDBJ databases">
        <authorList>
            <person name="Li T."/>
            <person name="Hu X."/>
            <person name="Zhang T."/>
            <person name="Song X."/>
            <person name="Zhang H."/>
            <person name="Dai N."/>
            <person name="Sheng W."/>
            <person name="Hou X."/>
            <person name="Wei L."/>
        </authorList>
    </citation>
    <scope>NUCLEOTIDE SEQUENCE</scope>
    <source>
        <strain evidence="2">KEN1</strain>
        <tissue evidence="2">Leaf</tissue>
    </source>
</reference>
<comment type="caution">
    <text evidence="2">The sequence shown here is derived from an EMBL/GenBank/DDBJ whole genome shotgun (WGS) entry which is preliminary data.</text>
</comment>
<feature type="compositionally biased region" description="Basic and acidic residues" evidence="1">
    <location>
        <begin position="37"/>
        <end position="50"/>
    </location>
</feature>
<gene>
    <name evidence="2" type="ORF">Slati_0087900</name>
</gene>
<proteinExistence type="predicted"/>
<reference evidence="2" key="2">
    <citation type="journal article" date="2024" name="Plant">
        <title>Genomic evolution and insights into agronomic trait innovations of Sesamum species.</title>
        <authorList>
            <person name="Miao H."/>
            <person name="Wang L."/>
            <person name="Qu L."/>
            <person name="Liu H."/>
            <person name="Sun Y."/>
            <person name="Le M."/>
            <person name="Wang Q."/>
            <person name="Wei S."/>
            <person name="Zheng Y."/>
            <person name="Lin W."/>
            <person name="Duan Y."/>
            <person name="Cao H."/>
            <person name="Xiong S."/>
            <person name="Wang X."/>
            <person name="Wei L."/>
            <person name="Li C."/>
            <person name="Ma Q."/>
            <person name="Ju M."/>
            <person name="Zhao R."/>
            <person name="Li G."/>
            <person name="Mu C."/>
            <person name="Tian Q."/>
            <person name="Mei H."/>
            <person name="Zhang T."/>
            <person name="Gao T."/>
            <person name="Zhang H."/>
        </authorList>
    </citation>
    <scope>NUCLEOTIDE SEQUENCE</scope>
    <source>
        <strain evidence="2">KEN1</strain>
    </source>
</reference>
<feature type="region of interest" description="Disordered" evidence="1">
    <location>
        <begin position="1"/>
        <end position="69"/>
    </location>
</feature>
<feature type="region of interest" description="Disordered" evidence="1">
    <location>
        <begin position="102"/>
        <end position="128"/>
    </location>
</feature>
<feature type="compositionally biased region" description="Basic and acidic residues" evidence="1">
    <location>
        <begin position="117"/>
        <end position="128"/>
    </location>
</feature>